<keyword evidence="2" id="KW-0378">Hydrolase</keyword>
<feature type="region of interest" description="Disordered" evidence="5">
    <location>
        <begin position="398"/>
        <end position="418"/>
    </location>
</feature>
<dbReference type="InterPro" id="IPR014001">
    <property type="entry name" value="Helicase_ATP-bd"/>
</dbReference>
<gene>
    <name evidence="8" type="ORF">Cflav_PD5971</name>
</gene>
<dbReference type="SUPFAM" id="SSF52540">
    <property type="entry name" value="P-loop containing nucleoside triphosphate hydrolases"/>
    <property type="match status" value="1"/>
</dbReference>
<evidence type="ECO:0000313" key="8">
    <source>
        <dbReference type="EMBL" id="EEF63336.1"/>
    </source>
</evidence>
<dbReference type="GO" id="GO:0005524">
    <property type="term" value="F:ATP binding"/>
    <property type="evidence" value="ECO:0007669"/>
    <property type="project" value="UniProtKB-KW"/>
</dbReference>
<dbReference type="InterPro" id="IPR000330">
    <property type="entry name" value="SNF2_N"/>
</dbReference>
<comment type="caution">
    <text evidence="8">The sequence shown here is derived from an EMBL/GenBank/DDBJ whole genome shotgun (WGS) entry which is preliminary data.</text>
</comment>
<evidence type="ECO:0000259" key="6">
    <source>
        <dbReference type="PROSITE" id="PS51192"/>
    </source>
</evidence>
<dbReference type="GO" id="GO:0016787">
    <property type="term" value="F:hydrolase activity"/>
    <property type="evidence" value="ECO:0007669"/>
    <property type="project" value="UniProtKB-KW"/>
</dbReference>
<evidence type="ECO:0000256" key="3">
    <source>
        <dbReference type="ARBA" id="ARBA00022806"/>
    </source>
</evidence>
<dbReference type="InterPro" id="IPR027417">
    <property type="entry name" value="P-loop_NTPase"/>
</dbReference>
<dbReference type="STRING" id="320771.Cflav_PD5971"/>
<dbReference type="GO" id="GO:0004386">
    <property type="term" value="F:helicase activity"/>
    <property type="evidence" value="ECO:0007669"/>
    <property type="project" value="UniProtKB-KW"/>
</dbReference>
<sequence>MPSTLTSPGRLVSLRGREWVVLPSDDAETLLLKPLGGSDDEITGIYLPLGFKEDQPGEAKFPDPKKEDLGAFSSARLLLESARLAFRNGAGPFRCLAKLSFRARAYQMVPLIMALRHEPVRLLVADDVGVGKTIEALLIVRELLERRIIRRFAVLCLPHLCDQWQEEIRSKIGIEAVVIRSNTQARLDREIHGDASVFQHFPFQVLSIDYIKSDARRDVFVSQCPELVILDEAHTCARPSGASPGQQQRHDLVRRITEKAEQHFVMLTATPHSGKPDEFQSLLGLLHRDFAALDLPAATPEQRKRLAKHFVQRRRGDVLKWMGEDTPFAKREAGEISYELGTGYATFFDQVLGFARKLVAVQSGPERQKRVHYWTALGLLRGIMSSPAAGIEMLRNRLESPEVESDSPESEENPVLDSSDGFLLDVTPSQMVGQILWSDPEKRQLANFARQLESLSGAQHDGKLEAAAKTLAEWLRDGFQPVVFCRYLATARYVGEQLRSLLKAKFKDLRVEVVTSEDPDDVRRQRVNDLGKVPRRLLVATDCLSEGINLQESFTAVLHYDLPWNPNRLEQREGRVDRFGQTAEYVKAYLLFGRDNPVDGLVLGVILEKIRQIRRDRGITVPFPEDSSTVLDTVAKALLFNPDRTVKASSDKSQLKLGLEDFAEAREAELRITHKIEDAAKREDATRSLFAQHSIKSEELETDLHEADTAIGDVSAVERFVTGTLTELLGVQIDRTKTDWRLHAGNISASLRAHLPDEAFLDVSFRSPTPKKHVYLGRNHPFVEALCQYVMAHALSRQVRPGETHAARSAVMRSQTVSTKTTLLLFRCRNVIGERNGPARIVAEEMLVWGYRGSPIDGDFLSNDEAMSLLNQACPAGDITPQSRENFFDNEIKLLGQLRKQFDAAAEERNKHLVEAHERFSRFFRAGRYEVVYPVLPMDIMGLYILLPEASR</sequence>
<keyword evidence="9" id="KW-1185">Reference proteome</keyword>
<dbReference type="Pfam" id="PF00271">
    <property type="entry name" value="Helicase_C"/>
    <property type="match status" value="1"/>
</dbReference>
<evidence type="ECO:0000256" key="2">
    <source>
        <dbReference type="ARBA" id="ARBA00022801"/>
    </source>
</evidence>
<dbReference type="PANTHER" id="PTHR45766:SF6">
    <property type="entry name" value="SWI_SNF-RELATED MATRIX-ASSOCIATED ACTIN-DEPENDENT REGULATOR OF CHROMATIN SUBFAMILY A-LIKE PROTEIN 1"/>
    <property type="match status" value="1"/>
</dbReference>
<dbReference type="InterPro" id="IPR057342">
    <property type="entry name" value="DEXDc_RapA"/>
</dbReference>
<feature type="domain" description="Helicase ATP-binding" evidence="6">
    <location>
        <begin position="113"/>
        <end position="289"/>
    </location>
</feature>
<dbReference type="InterPro" id="IPR038718">
    <property type="entry name" value="SNF2-like_sf"/>
</dbReference>
<dbReference type="InterPro" id="IPR049730">
    <property type="entry name" value="SNF2/RAD54-like_C"/>
</dbReference>
<evidence type="ECO:0000259" key="7">
    <source>
        <dbReference type="PROSITE" id="PS51194"/>
    </source>
</evidence>
<protein>
    <submittedName>
        <fullName evidence="8">Helicase domain protein</fullName>
    </submittedName>
</protein>
<dbReference type="PROSITE" id="PS51192">
    <property type="entry name" value="HELICASE_ATP_BIND_1"/>
    <property type="match status" value="1"/>
</dbReference>
<evidence type="ECO:0000256" key="5">
    <source>
        <dbReference type="SAM" id="MobiDB-lite"/>
    </source>
</evidence>
<evidence type="ECO:0000256" key="4">
    <source>
        <dbReference type="ARBA" id="ARBA00022840"/>
    </source>
</evidence>
<keyword evidence="3 8" id="KW-0347">Helicase</keyword>
<dbReference type="PANTHER" id="PTHR45766">
    <property type="entry name" value="DNA ANNEALING HELICASE AND ENDONUCLEASE ZRANB3 FAMILY MEMBER"/>
    <property type="match status" value="1"/>
</dbReference>
<accession>B9X9Z5</accession>
<dbReference type="Pfam" id="PF00176">
    <property type="entry name" value="SNF2-rel_dom"/>
    <property type="match status" value="1"/>
</dbReference>
<reference evidence="8 9" key="1">
    <citation type="journal article" date="2011" name="J. Bacteriol.">
        <title>Genome sequence of 'Pedosphaera parvula' Ellin514, an aerobic Verrucomicrobial isolate from pasture soil.</title>
        <authorList>
            <person name="Kant R."/>
            <person name="van Passel M.W."/>
            <person name="Sangwan P."/>
            <person name="Palva A."/>
            <person name="Lucas S."/>
            <person name="Copeland A."/>
            <person name="Lapidus A."/>
            <person name="Glavina Del Rio T."/>
            <person name="Dalin E."/>
            <person name="Tice H."/>
            <person name="Bruce D."/>
            <person name="Goodwin L."/>
            <person name="Pitluck S."/>
            <person name="Chertkov O."/>
            <person name="Larimer F.W."/>
            <person name="Land M.L."/>
            <person name="Hauser L."/>
            <person name="Brettin T.S."/>
            <person name="Detter J.C."/>
            <person name="Han S."/>
            <person name="de Vos W.M."/>
            <person name="Janssen P.H."/>
            <person name="Smidt H."/>
        </authorList>
    </citation>
    <scope>NUCLEOTIDE SEQUENCE [LARGE SCALE GENOMIC DNA]</scope>
    <source>
        <strain evidence="8 9">Ellin514</strain>
    </source>
</reference>
<dbReference type="CDD" id="cd18793">
    <property type="entry name" value="SF2_C_SNF"/>
    <property type="match status" value="1"/>
</dbReference>
<dbReference type="PROSITE" id="PS51194">
    <property type="entry name" value="HELICASE_CTER"/>
    <property type="match status" value="1"/>
</dbReference>
<dbReference type="InterPro" id="IPR001650">
    <property type="entry name" value="Helicase_C-like"/>
</dbReference>
<evidence type="ECO:0000313" key="9">
    <source>
        <dbReference type="Proteomes" id="UP000003688"/>
    </source>
</evidence>
<dbReference type="RefSeq" id="WP_007412643.1">
    <property type="nucleotide sequence ID" value="NZ_ABOX02000001.1"/>
</dbReference>
<dbReference type="Proteomes" id="UP000003688">
    <property type="component" value="Unassembled WGS sequence"/>
</dbReference>
<dbReference type="OrthoDB" id="9814088at2"/>
<name>B9X9Z5_PEDPL</name>
<keyword evidence="1" id="KW-0547">Nucleotide-binding</keyword>
<proteinExistence type="predicted"/>
<dbReference type="SMART" id="SM00490">
    <property type="entry name" value="HELICc"/>
    <property type="match status" value="1"/>
</dbReference>
<keyword evidence="4" id="KW-0067">ATP-binding</keyword>
<feature type="domain" description="Helicase C-terminal" evidence="7">
    <location>
        <begin position="467"/>
        <end position="629"/>
    </location>
</feature>
<feature type="compositionally biased region" description="Acidic residues" evidence="5">
    <location>
        <begin position="401"/>
        <end position="414"/>
    </location>
</feature>
<organism evidence="8 9">
    <name type="scientific">Pedosphaera parvula (strain Ellin514)</name>
    <dbReference type="NCBI Taxonomy" id="320771"/>
    <lineage>
        <taxon>Bacteria</taxon>
        <taxon>Pseudomonadati</taxon>
        <taxon>Verrucomicrobiota</taxon>
        <taxon>Pedosphaerae</taxon>
        <taxon>Pedosphaerales</taxon>
        <taxon>Pedosphaeraceae</taxon>
        <taxon>Pedosphaera</taxon>
    </lineage>
</organism>
<dbReference type="Gene3D" id="3.40.50.10810">
    <property type="entry name" value="Tandem AAA-ATPase domain"/>
    <property type="match status" value="1"/>
</dbReference>
<dbReference type="SMART" id="SM00487">
    <property type="entry name" value="DEXDc"/>
    <property type="match status" value="1"/>
</dbReference>
<evidence type="ECO:0000256" key="1">
    <source>
        <dbReference type="ARBA" id="ARBA00022741"/>
    </source>
</evidence>
<dbReference type="EMBL" id="ABOX02000001">
    <property type="protein sequence ID" value="EEF63336.1"/>
    <property type="molecule type" value="Genomic_DNA"/>
</dbReference>
<dbReference type="AlphaFoldDB" id="B9X9Z5"/>
<dbReference type="CDD" id="cd18011">
    <property type="entry name" value="DEXDc_RapA"/>
    <property type="match status" value="1"/>
</dbReference>
<dbReference type="Gene3D" id="3.40.50.300">
    <property type="entry name" value="P-loop containing nucleotide triphosphate hydrolases"/>
    <property type="match status" value="1"/>
</dbReference>